<proteinExistence type="predicted"/>
<reference evidence="2" key="1">
    <citation type="journal article" date="2013" name="PLoS Genet.">
        <title>The genome of Spraguea lophii and the basis of host-microsporidian interactions.</title>
        <authorList>
            <person name="Campbell S.E."/>
            <person name="Williams T.A."/>
            <person name="Yousuf A."/>
            <person name="Soanes D.M."/>
            <person name="Paszkiewicz K.H."/>
            <person name="Williams B.A.P."/>
        </authorList>
    </citation>
    <scope>NUCLEOTIDE SEQUENCE [LARGE SCALE GENOMIC DNA]</scope>
    <source>
        <strain evidence="2">42_110</strain>
    </source>
</reference>
<keyword evidence="2" id="KW-1185">Reference proteome</keyword>
<accession>S7XG76</accession>
<dbReference type="HOGENOM" id="CLU_754734_0_0_1"/>
<dbReference type="EMBL" id="ATCN01001072">
    <property type="protein sequence ID" value="EPR78049.1"/>
    <property type="molecule type" value="Genomic_DNA"/>
</dbReference>
<dbReference type="Proteomes" id="UP000014978">
    <property type="component" value="Unassembled WGS sequence"/>
</dbReference>
<gene>
    <name evidence="1" type="ORF">SLOPH_545</name>
</gene>
<comment type="caution">
    <text evidence="1">The sequence shown here is derived from an EMBL/GenBank/DDBJ whole genome shotgun (WGS) entry which is preliminary data.</text>
</comment>
<dbReference type="InParanoid" id="S7XG76"/>
<evidence type="ECO:0000313" key="1">
    <source>
        <dbReference type="EMBL" id="EPR78049.1"/>
    </source>
</evidence>
<sequence>MFIFFYICYIFDSNFKCTYIKLWSYSNTAATSLILNDNGELDMTHAIYLRESNPFPQKNVFDKMFNTLNNKLNNKILLLKNINIKNVKKTILEEKKFHNLEKILKEYIKIRLEAVNTLIKTIENTPVDFLVNIEGSINSDIRLDNFANNNQDYFDKIKYCEPKNSCFMNRLCILILLHKKQFLNMVVKVMDIEIPKSIIIKFKNQLLPISYAKKSHQIKMLFREFSLQSARLAWKHINYTNKNDVCFKEKLFSQIFICRIYIRQISLYLAYNFCIDNITALMRSLGGIKFLGDKNKRVKTIIFNEIKHTIKLIEVFNPTNFNTASYTTFLKLKEAQLFGSGSKQDILNIKYFNYYYTNMMNIRQYFD</sequence>
<evidence type="ECO:0000313" key="2">
    <source>
        <dbReference type="Proteomes" id="UP000014978"/>
    </source>
</evidence>
<protein>
    <submittedName>
        <fullName evidence="1">Uncharacterized protein</fullName>
    </submittedName>
</protein>
<name>S7XG76_SPRLO</name>
<organism evidence="1 2">
    <name type="scientific">Spraguea lophii (strain 42_110)</name>
    <name type="common">Microsporidian parasite</name>
    <dbReference type="NCBI Taxonomy" id="1358809"/>
    <lineage>
        <taxon>Eukaryota</taxon>
        <taxon>Fungi</taxon>
        <taxon>Fungi incertae sedis</taxon>
        <taxon>Microsporidia</taxon>
        <taxon>Spragueidae</taxon>
        <taxon>Spraguea</taxon>
    </lineage>
</organism>
<dbReference type="AlphaFoldDB" id="S7XG76"/>
<dbReference type="VEuPathDB" id="MicrosporidiaDB:SLOPH_545"/>